<dbReference type="InterPro" id="IPR044917">
    <property type="entry name" value="PRIMPOL"/>
</dbReference>
<dbReference type="GO" id="GO:0003887">
    <property type="term" value="F:DNA-directed DNA polymerase activity"/>
    <property type="evidence" value="ECO:0007669"/>
    <property type="project" value="UniProtKB-KW"/>
</dbReference>
<evidence type="ECO:0000256" key="5">
    <source>
        <dbReference type="ARBA" id="ARBA00044677"/>
    </source>
</evidence>
<dbReference type="EC" id="2.7.7.102" evidence="6"/>
<comment type="catalytic activity">
    <reaction evidence="7">
        <text>DNA(n) + a 2'-deoxyribonucleoside 5'-triphosphate = DNA(n+1) + diphosphate</text>
        <dbReference type="Rhea" id="RHEA:22508"/>
        <dbReference type="Rhea" id="RHEA-COMP:17339"/>
        <dbReference type="Rhea" id="RHEA-COMP:17340"/>
        <dbReference type="ChEBI" id="CHEBI:33019"/>
        <dbReference type="ChEBI" id="CHEBI:61560"/>
        <dbReference type="ChEBI" id="CHEBI:173112"/>
        <dbReference type="EC" id="2.7.7.7"/>
    </reaction>
    <physiologicalReaction direction="left-to-right" evidence="7">
        <dbReference type="Rhea" id="RHEA:22509"/>
    </physiologicalReaction>
</comment>
<gene>
    <name evidence="8" type="ORF">LOD99_3261</name>
</gene>
<keyword evidence="3" id="KW-0239">DNA-directed DNA polymerase</keyword>
<evidence type="ECO:0000313" key="9">
    <source>
        <dbReference type="Proteomes" id="UP001165289"/>
    </source>
</evidence>
<evidence type="ECO:0000256" key="1">
    <source>
        <dbReference type="ARBA" id="ARBA00009762"/>
    </source>
</evidence>
<organism evidence="8 9">
    <name type="scientific">Oopsacas minuta</name>
    <dbReference type="NCBI Taxonomy" id="111878"/>
    <lineage>
        <taxon>Eukaryota</taxon>
        <taxon>Metazoa</taxon>
        <taxon>Porifera</taxon>
        <taxon>Hexactinellida</taxon>
        <taxon>Hexasterophora</taxon>
        <taxon>Lyssacinosida</taxon>
        <taxon>Leucopsacidae</taxon>
        <taxon>Oopsacas</taxon>
    </lineage>
</organism>
<evidence type="ECO:0000256" key="2">
    <source>
        <dbReference type="ARBA" id="ARBA00012417"/>
    </source>
</evidence>
<dbReference type="Proteomes" id="UP001165289">
    <property type="component" value="Unassembled WGS sequence"/>
</dbReference>
<dbReference type="PANTHER" id="PTHR31399">
    <property type="entry name" value="DNA-DIRECTED PRIMASE / POLYMERASE PROTEIN"/>
    <property type="match status" value="1"/>
</dbReference>
<dbReference type="Pfam" id="PF03121">
    <property type="entry name" value="Herpes_UL52"/>
    <property type="match status" value="1"/>
</dbReference>
<dbReference type="PANTHER" id="PTHR31399:SF0">
    <property type="entry name" value="DNA-DIRECTED PRIMASE_POLYMERASE PROTEIN"/>
    <property type="match status" value="1"/>
</dbReference>
<dbReference type="GO" id="GO:0042276">
    <property type="term" value="P:error-prone translesion synthesis"/>
    <property type="evidence" value="ECO:0007669"/>
    <property type="project" value="InterPro"/>
</dbReference>
<keyword evidence="9" id="KW-1185">Reference proteome</keyword>
<evidence type="ECO:0000256" key="7">
    <source>
        <dbReference type="ARBA" id="ARBA00047303"/>
    </source>
</evidence>
<dbReference type="GO" id="GO:0005634">
    <property type="term" value="C:nucleus"/>
    <property type="evidence" value="ECO:0007669"/>
    <property type="project" value="TreeGrafter"/>
</dbReference>
<sequence length="526" mass="62023">MSLTLKEEKSASYGRHMKMLKRIEQAQSTKKESRFDNSTATISLEKRAQDIRVWKEFPKQNLAIQFYYSCRYRVGVFSFESAKFGTSGQRHFVVSSYHTFVHRYLNYILEEKINPHFYEVIVEGTACRLYFDIEFPKLLNPNINGVELLEIFIQFVCYCLHSIFGISCDRHNVMDLDSTSGRKFSRHLIFHLPNTAFQNSREVGKFVVFICDELRTLRSTDSMHFIKPVQTESANKLSSWKPNLMDCPNKESLLRLFVNNDKGYEVLICDEGVYTKNRNFRLYRSSKLGKDIDLRLAKENKFVSKHIEPGISEENNNTKVRVSKHINILFDSLICYILFEENLRILSFTHPGLQPESNKDIFLPHIPTHTQSVLLDYRESSPFPPLDKFIQHFITRDNSPGKIRRVTYLSESKLVIYDIIGYRYCENIQRHHKSNNIMLLANIEKMTYYQKCYDPECKRAQFRSNEMPIPLEFMQDFTNNTVEEYTEYIDIDTIADFDDNDDDELSDKEWMRISEELETSIYSMET</sequence>
<evidence type="ECO:0000256" key="6">
    <source>
        <dbReference type="ARBA" id="ARBA00044768"/>
    </source>
</evidence>
<keyword evidence="3" id="KW-0808">Transferase</keyword>
<comment type="caution">
    <text evidence="8">The sequence shown here is derived from an EMBL/GenBank/DDBJ whole genome shotgun (WGS) entry which is preliminary data.</text>
</comment>
<dbReference type="GO" id="GO:0005759">
    <property type="term" value="C:mitochondrial matrix"/>
    <property type="evidence" value="ECO:0007669"/>
    <property type="project" value="TreeGrafter"/>
</dbReference>
<dbReference type="GO" id="GO:0006264">
    <property type="term" value="P:mitochondrial DNA replication"/>
    <property type="evidence" value="ECO:0007669"/>
    <property type="project" value="TreeGrafter"/>
</dbReference>
<comment type="catalytic activity">
    <reaction evidence="5">
        <text>ssDNA + n NTP = ssDNA/pppN(pN)n-1 hybrid + (n-1) diphosphate.</text>
        <dbReference type="EC" id="2.7.7.102"/>
    </reaction>
</comment>
<dbReference type="GO" id="GO:0003682">
    <property type="term" value="F:chromatin binding"/>
    <property type="evidence" value="ECO:0007669"/>
    <property type="project" value="TreeGrafter"/>
</dbReference>
<keyword evidence="3" id="KW-0548">Nucleotidyltransferase</keyword>
<dbReference type="GO" id="GO:0009411">
    <property type="term" value="P:response to UV"/>
    <property type="evidence" value="ECO:0007669"/>
    <property type="project" value="TreeGrafter"/>
</dbReference>
<evidence type="ECO:0000256" key="3">
    <source>
        <dbReference type="ARBA" id="ARBA00022932"/>
    </source>
</evidence>
<name>A0AAV7JY03_9METZ</name>
<dbReference type="GO" id="GO:0031297">
    <property type="term" value="P:replication fork processing"/>
    <property type="evidence" value="ECO:0007669"/>
    <property type="project" value="TreeGrafter"/>
</dbReference>
<dbReference type="AlphaFoldDB" id="A0AAV7JY03"/>
<evidence type="ECO:0000256" key="4">
    <source>
        <dbReference type="ARBA" id="ARBA00026139"/>
    </source>
</evidence>
<proteinExistence type="inferred from homology"/>
<dbReference type="EC" id="2.7.7.7" evidence="2"/>
<comment type="similarity">
    <text evidence="1">Belongs to the eukaryotic-type primase small subunit family.</text>
</comment>
<reference evidence="8 9" key="1">
    <citation type="journal article" date="2023" name="BMC Biol.">
        <title>The compact genome of the sponge Oopsacas minuta (Hexactinellida) is lacking key metazoan core genes.</title>
        <authorList>
            <person name="Santini S."/>
            <person name="Schenkelaars Q."/>
            <person name="Jourda C."/>
            <person name="Duchesne M."/>
            <person name="Belahbib H."/>
            <person name="Rocher C."/>
            <person name="Selva M."/>
            <person name="Riesgo A."/>
            <person name="Vervoort M."/>
            <person name="Leys S.P."/>
            <person name="Kodjabachian L."/>
            <person name="Le Bivic A."/>
            <person name="Borchiellini C."/>
            <person name="Claverie J.M."/>
            <person name="Renard E."/>
        </authorList>
    </citation>
    <scope>NUCLEOTIDE SEQUENCE [LARGE SCALE GENOMIC DNA]</scope>
    <source>
        <strain evidence="8">SPO-2</strain>
    </source>
</reference>
<evidence type="ECO:0000313" key="8">
    <source>
        <dbReference type="EMBL" id="KAI6653757.1"/>
    </source>
</evidence>
<accession>A0AAV7JY03</accession>
<protein>
    <recommendedName>
        <fullName evidence="4">DNA-directed primase/polymerase protein</fullName>
        <ecNumber evidence="6">2.7.7.102</ecNumber>
        <ecNumber evidence="2">2.7.7.7</ecNumber>
    </recommendedName>
</protein>
<dbReference type="EMBL" id="JAKMXF010000255">
    <property type="protein sequence ID" value="KAI6653757.1"/>
    <property type="molecule type" value="Genomic_DNA"/>
</dbReference>